<dbReference type="EMBL" id="FOLO01000034">
    <property type="protein sequence ID" value="SFD12577.1"/>
    <property type="molecule type" value="Genomic_DNA"/>
</dbReference>
<dbReference type="PANTHER" id="PTHR30330:SF3">
    <property type="entry name" value="TRANSCRIPTIONAL REGULATOR, LRP FAMILY"/>
    <property type="match status" value="1"/>
</dbReference>
<organism evidence="9 10">
    <name type="scientific">Pseudoalteromonas denitrificans DSM 6059</name>
    <dbReference type="NCBI Taxonomy" id="1123010"/>
    <lineage>
        <taxon>Bacteria</taxon>
        <taxon>Pseudomonadati</taxon>
        <taxon>Pseudomonadota</taxon>
        <taxon>Gammaproteobacteria</taxon>
        <taxon>Alteromonadales</taxon>
        <taxon>Pseudoalteromonadaceae</taxon>
        <taxon>Pseudoalteromonas</taxon>
    </lineage>
</organism>
<feature type="transmembrane region" description="Helical" evidence="8">
    <location>
        <begin position="98"/>
        <end position="120"/>
    </location>
</feature>
<dbReference type="OrthoDB" id="9806926at2"/>
<evidence type="ECO:0000256" key="1">
    <source>
        <dbReference type="ARBA" id="ARBA00004651"/>
    </source>
</evidence>
<dbReference type="STRING" id="1123010.SAMN02745724_03570"/>
<feature type="transmembrane region" description="Helical" evidence="8">
    <location>
        <begin position="421"/>
        <end position="438"/>
    </location>
</feature>
<evidence type="ECO:0000256" key="8">
    <source>
        <dbReference type="RuleBase" id="RU363064"/>
    </source>
</evidence>
<feature type="transmembrane region" description="Helical" evidence="8">
    <location>
        <begin position="224"/>
        <end position="242"/>
    </location>
</feature>
<keyword evidence="5 8" id="KW-0812">Transmembrane</keyword>
<dbReference type="PANTHER" id="PTHR30330">
    <property type="entry name" value="AGSS FAMILY TRANSPORTER, SODIUM-ALANINE"/>
    <property type="match status" value="1"/>
</dbReference>
<feature type="transmembrane region" description="Helical" evidence="8">
    <location>
        <begin position="192"/>
        <end position="212"/>
    </location>
</feature>
<keyword evidence="4" id="KW-1003">Cell membrane</keyword>
<dbReference type="AlphaFoldDB" id="A0A1I1PSB3"/>
<keyword evidence="8" id="KW-0769">Symport</keyword>
<dbReference type="Pfam" id="PF01235">
    <property type="entry name" value="Na_Ala_symp"/>
    <property type="match status" value="1"/>
</dbReference>
<feature type="transmembrane region" description="Helical" evidence="8">
    <location>
        <begin position="355"/>
        <end position="379"/>
    </location>
</feature>
<dbReference type="GO" id="GO:0005283">
    <property type="term" value="F:amino acid:sodium symporter activity"/>
    <property type="evidence" value="ECO:0007669"/>
    <property type="project" value="InterPro"/>
</dbReference>
<dbReference type="Proteomes" id="UP000198862">
    <property type="component" value="Unassembled WGS sequence"/>
</dbReference>
<dbReference type="PRINTS" id="PR00175">
    <property type="entry name" value="NAALASMPORT"/>
</dbReference>
<evidence type="ECO:0000313" key="10">
    <source>
        <dbReference type="Proteomes" id="UP000198862"/>
    </source>
</evidence>
<evidence type="ECO:0000256" key="5">
    <source>
        <dbReference type="ARBA" id="ARBA00022692"/>
    </source>
</evidence>
<reference evidence="9 10" key="1">
    <citation type="submission" date="2016-10" db="EMBL/GenBank/DDBJ databases">
        <authorList>
            <person name="de Groot N.N."/>
        </authorList>
    </citation>
    <scope>NUCLEOTIDE SEQUENCE [LARGE SCALE GENOMIC DNA]</scope>
    <source>
        <strain evidence="9 10">DSM 6059</strain>
    </source>
</reference>
<dbReference type="RefSeq" id="WP_091987554.1">
    <property type="nucleotide sequence ID" value="NZ_FOLO01000034.1"/>
</dbReference>
<evidence type="ECO:0000256" key="2">
    <source>
        <dbReference type="ARBA" id="ARBA00009261"/>
    </source>
</evidence>
<feature type="transmembrane region" description="Helical" evidence="8">
    <location>
        <begin position="308"/>
        <end position="335"/>
    </location>
</feature>
<keyword evidence="3 8" id="KW-0813">Transport</keyword>
<evidence type="ECO:0000256" key="6">
    <source>
        <dbReference type="ARBA" id="ARBA00022989"/>
    </source>
</evidence>
<evidence type="ECO:0000256" key="7">
    <source>
        <dbReference type="ARBA" id="ARBA00023136"/>
    </source>
</evidence>
<keyword evidence="10" id="KW-1185">Reference proteome</keyword>
<keyword evidence="6 8" id="KW-1133">Transmembrane helix</keyword>
<comment type="similarity">
    <text evidence="2 8">Belongs to the alanine or glycine:cation symporter (AGCS) (TC 2.A.25) family.</text>
</comment>
<sequence>MEKLEIYLGNIAAFMWGLPLVILLVGGGLFFVIYSRFQAYFHLKHAVQITLGKYDSDKKAKGELSHFKALMMALSGTLGLGNISGVAVAITLGGAGAIFWMWVTAVVGISTKFYTATLSVKYRGLDRQGELQGGPMYVIREGLGNKWLPLAWLFCIACMFGSLPIFQINQLVQILRDFIAIPQGLATSEQHFSFDLICGILLCILISTIVMGKLARIAKVTSKVVPFIVCVYLLMTFSVLIINYEKVFPAFTSIFINAFDASSVAGGFIGTIIMIGVQRGAFSNEAGIGTESMAHGAAKTNEPIREGLVATLGPIIDTLLVCTCTALVILVTGVIDTGFTGVTLTAKAFELAFPGIGGYLLIMIVFFLSTSTVLSFWYYGSKCAEFLLGAVFQKVYIYIYLALIILGAVASLTLVITFIDIMYALMAIPTMISTILLANKVNIEAKKYFKQLPSK</sequence>
<comment type="subcellular location">
    <subcellularLocation>
        <location evidence="8">Cell inner membrane</location>
        <topology evidence="8">Multi-pass membrane protein</topology>
    </subcellularLocation>
    <subcellularLocation>
        <location evidence="1">Cell membrane</location>
        <topology evidence="1">Multi-pass membrane protein</topology>
    </subcellularLocation>
</comment>
<keyword evidence="7 8" id="KW-0472">Membrane</keyword>
<evidence type="ECO:0000313" key="9">
    <source>
        <dbReference type="EMBL" id="SFD12577.1"/>
    </source>
</evidence>
<feature type="transmembrane region" description="Helical" evidence="8">
    <location>
        <begin position="6"/>
        <end position="34"/>
    </location>
</feature>
<gene>
    <name evidence="9" type="ORF">SAMN02745724_03570</name>
</gene>
<evidence type="ECO:0000256" key="4">
    <source>
        <dbReference type="ARBA" id="ARBA00022475"/>
    </source>
</evidence>
<protein>
    <submittedName>
        <fullName evidence="9">Alanine or glycine:cation symporter, AGCS family</fullName>
    </submittedName>
</protein>
<proteinExistence type="inferred from homology"/>
<feature type="transmembrane region" description="Helical" evidence="8">
    <location>
        <begin position="150"/>
        <end position="172"/>
    </location>
</feature>
<accession>A0A1I1PSB3</accession>
<name>A0A1I1PSB3_9GAMM</name>
<dbReference type="Gene3D" id="1.20.1740.10">
    <property type="entry name" value="Amino acid/polyamine transporter I"/>
    <property type="match status" value="1"/>
</dbReference>
<feature type="transmembrane region" description="Helical" evidence="8">
    <location>
        <begin position="254"/>
        <end position="277"/>
    </location>
</feature>
<dbReference type="GO" id="GO:0005886">
    <property type="term" value="C:plasma membrane"/>
    <property type="evidence" value="ECO:0007669"/>
    <property type="project" value="UniProtKB-SubCell"/>
</dbReference>
<feature type="transmembrane region" description="Helical" evidence="8">
    <location>
        <begin position="395"/>
        <end position="415"/>
    </location>
</feature>
<dbReference type="InterPro" id="IPR001463">
    <property type="entry name" value="Na/Ala_symport"/>
</dbReference>
<keyword evidence="8" id="KW-0997">Cell inner membrane</keyword>
<evidence type="ECO:0000256" key="3">
    <source>
        <dbReference type="ARBA" id="ARBA00022448"/>
    </source>
</evidence>
<dbReference type="PROSITE" id="PS00873">
    <property type="entry name" value="NA_ALANINE_SYMP"/>
    <property type="match status" value="1"/>
</dbReference>
<dbReference type="NCBIfam" id="TIGR00835">
    <property type="entry name" value="agcS"/>
    <property type="match status" value="1"/>
</dbReference>